<evidence type="ECO:0000313" key="1">
    <source>
        <dbReference type="EMBL" id="AOW11943.1"/>
    </source>
</evidence>
<dbReference type="EMBL" id="CP017476">
    <property type="protein sequence ID" value="AOW11943.1"/>
    <property type="molecule type" value="Genomic_DNA"/>
</dbReference>
<evidence type="ECO:0000313" key="3">
    <source>
        <dbReference type="Proteomes" id="UP000185657"/>
    </source>
</evidence>
<dbReference type="Proteomes" id="UP000185680">
    <property type="component" value="Chromosome"/>
</dbReference>
<dbReference type="Gene3D" id="3.40.50.1820">
    <property type="entry name" value="alpha/beta hydrolase"/>
    <property type="match status" value="1"/>
</dbReference>
<dbReference type="InterPro" id="IPR000801">
    <property type="entry name" value="Esterase-like"/>
</dbReference>
<evidence type="ECO:0000313" key="2">
    <source>
        <dbReference type="EMBL" id="OAD43890.1"/>
    </source>
</evidence>
<dbReference type="EMBL" id="LVWD01000002">
    <property type="protein sequence ID" value="OAD43890.1"/>
    <property type="molecule type" value="Genomic_DNA"/>
</dbReference>
<dbReference type="Pfam" id="PF00756">
    <property type="entry name" value="Esterase"/>
    <property type="match status" value="1"/>
</dbReference>
<dbReference type="KEGG" id="hyl:LPB072_02770"/>
<reference evidence="2 3" key="1">
    <citation type="submission" date="2016-02" db="EMBL/GenBank/DDBJ databases">
        <title>Draft genome sequence of Hydrogenophaga sp. LPB0072.</title>
        <authorList>
            <person name="Shin S.-K."/>
            <person name="Yi H."/>
        </authorList>
    </citation>
    <scope>NUCLEOTIDE SEQUENCE [LARGE SCALE GENOMIC DNA]</scope>
    <source>
        <strain evidence="2 3">LPB0072</strain>
    </source>
</reference>
<gene>
    <name evidence="1" type="ORF">LPB072_02770</name>
    <name evidence="2" type="ORF">LPB72_02470</name>
</gene>
<dbReference type="STRING" id="1763535.LPB072_02770"/>
<dbReference type="Proteomes" id="UP000185657">
    <property type="component" value="Unassembled WGS sequence"/>
</dbReference>
<dbReference type="SUPFAM" id="SSF53474">
    <property type="entry name" value="alpha/beta-Hydrolases"/>
    <property type="match status" value="1"/>
</dbReference>
<organism evidence="1 4">
    <name type="scientific">Hydrogenophaga crassostreae</name>
    <dbReference type="NCBI Taxonomy" id="1763535"/>
    <lineage>
        <taxon>Bacteria</taxon>
        <taxon>Pseudomonadati</taxon>
        <taxon>Pseudomonadota</taxon>
        <taxon>Betaproteobacteria</taxon>
        <taxon>Burkholderiales</taxon>
        <taxon>Comamonadaceae</taxon>
        <taxon>Hydrogenophaga</taxon>
    </lineage>
</organism>
<sequence>MAWAGVLLLSALQACAPYRRVEGPISQVSDEQSCGEPARHLIVMLPGLYDLPADFVHEGFVQAVRERQLDADITMLDAHVGYYNERQIVSRLHSEVIAPARAKGYESIWLVGISLGGLGSLLYTQAHPQDITGFYAMAPFLGDKTTVNDVAQQGLALWQPSQPEPMGKPAWQLAQAYLKGAHDLPQGYVGYGESDRFAQANAMFATALPLGHRYVAPGGHDWSAWKSLWAQFLDSGVLSQTQRAHRACAKSFAP</sequence>
<keyword evidence="3" id="KW-1185">Reference proteome</keyword>
<proteinExistence type="predicted"/>
<evidence type="ECO:0000313" key="4">
    <source>
        <dbReference type="Proteomes" id="UP000185680"/>
    </source>
</evidence>
<evidence type="ECO:0008006" key="5">
    <source>
        <dbReference type="Google" id="ProtNLM"/>
    </source>
</evidence>
<dbReference type="InterPro" id="IPR029058">
    <property type="entry name" value="AB_hydrolase_fold"/>
</dbReference>
<dbReference type="OrthoDB" id="5431193at2"/>
<accession>A0A163CNS6</accession>
<reference evidence="1 4" key="2">
    <citation type="submission" date="2016-10" db="EMBL/GenBank/DDBJ databases">
        <title>Hydorgenophaga sp. LPB0072 isolated from gastropod.</title>
        <authorList>
            <person name="Kim E."/>
            <person name="Yi H."/>
        </authorList>
    </citation>
    <scope>NUCLEOTIDE SEQUENCE [LARGE SCALE GENOMIC DNA]</scope>
    <source>
        <strain evidence="1 4">LPB0072</strain>
    </source>
</reference>
<dbReference type="AlphaFoldDB" id="A0A163CNS6"/>
<name>A0A163CNS6_9BURK</name>
<protein>
    <recommendedName>
        <fullName evidence="5">Alpha/beta hydrolase</fullName>
    </recommendedName>
</protein>
<dbReference type="RefSeq" id="WP_066085197.1">
    <property type="nucleotide sequence ID" value="NZ_CP017476.1"/>
</dbReference>